<keyword evidence="2" id="KW-1185">Reference proteome</keyword>
<proteinExistence type="predicted"/>
<protein>
    <submittedName>
        <fullName evidence="1">Uncharacterized protein</fullName>
    </submittedName>
</protein>
<dbReference type="EMBL" id="AP018694">
    <property type="protein sequence ID" value="BBE17262.1"/>
    <property type="molecule type" value="Genomic_DNA"/>
</dbReference>
<sequence>MAFSCVEEKDSISNVCNEPYETIKTLNDATGTIGFDEINKQYIINIYVEGTIDEIITLYPCELAKEFKKVNLKIKIDGKLFTNDKLPKPQIGGQEMFYIDITEISNLNN</sequence>
<organism evidence="1 2">
    <name type="scientific">Aquipluma nitroreducens</name>
    <dbReference type="NCBI Taxonomy" id="2010828"/>
    <lineage>
        <taxon>Bacteria</taxon>
        <taxon>Pseudomonadati</taxon>
        <taxon>Bacteroidota</taxon>
        <taxon>Bacteroidia</taxon>
        <taxon>Marinilabiliales</taxon>
        <taxon>Prolixibacteraceae</taxon>
        <taxon>Aquipluma</taxon>
    </lineage>
</organism>
<evidence type="ECO:0000313" key="1">
    <source>
        <dbReference type="EMBL" id="BBE17262.1"/>
    </source>
</evidence>
<reference evidence="1" key="1">
    <citation type="journal article" date="2020" name="Int. J. Syst. Evol. Microbiol.">
        <title>Aquipluma nitroreducens gen. nov. sp. nov., a novel facultatively anaerobic bacterium isolated from a freshwater lake.</title>
        <authorList>
            <person name="Watanabe M."/>
            <person name="Kojima H."/>
            <person name="Fukui M."/>
        </authorList>
    </citation>
    <scope>NUCLEOTIDE SEQUENCE</scope>
    <source>
        <strain evidence="1">MeG22</strain>
    </source>
</reference>
<accession>A0A5K7S6U5</accession>
<evidence type="ECO:0000313" key="2">
    <source>
        <dbReference type="Proteomes" id="UP001193389"/>
    </source>
</evidence>
<dbReference type="KEGG" id="anf:AQPE_1411"/>
<gene>
    <name evidence="1" type="ORF">AQPE_1411</name>
</gene>
<dbReference type="Proteomes" id="UP001193389">
    <property type="component" value="Chromosome"/>
</dbReference>
<name>A0A5K7S6U5_9BACT</name>
<dbReference type="AlphaFoldDB" id="A0A5K7S6U5"/>